<gene>
    <name evidence="2" type="ORF">NC653_035792</name>
</gene>
<dbReference type="EMBL" id="JAQIZT010000016">
    <property type="protein sequence ID" value="KAJ6967677.1"/>
    <property type="molecule type" value="Genomic_DNA"/>
</dbReference>
<evidence type="ECO:0000313" key="3">
    <source>
        <dbReference type="Proteomes" id="UP001164929"/>
    </source>
</evidence>
<proteinExistence type="predicted"/>
<dbReference type="AlphaFoldDB" id="A0AAD6LI78"/>
<comment type="caution">
    <text evidence="2">The sequence shown here is derived from an EMBL/GenBank/DDBJ whole genome shotgun (WGS) entry which is preliminary data.</text>
</comment>
<dbReference type="Proteomes" id="UP001164929">
    <property type="component" value="Chromosome 16"/>
</dbReference>
<evidence type="ECO:0000313" key="2">
    <source>
        <dbReference type="EMBL" id="KAJ6967677.1"/>
    </source>
</evidence>
<keyword evidence="3" id="KW-1185">Reference proteome</keyword>
<accession>A0AAD6LI78</accession>
<organism evidence="2 3">
    <name type="scientific">Populus alba x Populus x berolinensis</name>
    <dbReference type="NCBI Taxonomy" id="444605"/>
    <lineage>
        <taxon>Eukaryota</taxon>
        <taxon>Viridiplantae</taxon>
        <taxon>Streptophyta</taxon>
        <taxon>Embryophyta</taxon>
        <taxon>Tracheophyta</taxon>
        <taxon>Spermatophyta</taxon>
        <taxon>Magnoliopsida</taxon>
        <taxon>eudicotyledons</taxon>
        <taxon>Gunneridae</taxon>
        <taxon>Pentapetalae</taxon>
        <taxon>rosids</taxon>
        <taxon>fabids</taxon>
        <taxon>Malpighiales</taxon>
        <taxon>Salicaceae</taxon>
        <taxon>Saliceae</taxon>
        <taxon>Populus</taxon>
    </lineage>
</organism>
<reference evidence="2 3" key="1">
    <citation type="journal article" date="2023" name="Mol. Ecol. Resour.">
        <title>Chromosome-level genome assembly of a triploid poplar Populus alba 'Berolinensis'.</title>
        <authorList>
            <person name="Chen S."/>
            <person name="Yu Y."/>
            <person name="Wang X."/>
            <person name="Wang S."/>
            <person name="Zhang T."/>
            <person name="Zhou Y."/>
            <person name="He R."/>
            <person name="Meng N."/>
            <person name="Wang Y."/>
            <person name="Liu W."/>
            <person name="Liu Z."/>
            <person name="Liu J."/>
            <person name="Guo Q."/>
            <person name="Huang H."/>
            <person name="Sederoff R.R."/>
            <person name="Wang G."/>
            <person name="Qu G."/>
            <person name="Chen S."/>
        </authorList>
    </citation>
    <scope>NUCLEOTIDE SEQUENCE [LARGE SCALE GENOMIC DNA]</scope>
    <source>
        <strain evidence="2">SC-2020</strain>
    </source>
</reference>
<protein>
    <submittedName>
        <fullName evidence="2">Uncharacterized protein</fullName>
    </submittedName>
</protein>
<feature type="region of interest" description="Disordered" evidence="1">
    <location>
        <begin position="34"/>
        <end position="76"/>
    </location>
</feature>
<name>A0AAD6LI78_9ROSI</name>
<sequence length="89" mass="10668">MNGWKMLIAGLLDFSRCSKKGTAIRDRIQERLRGQQSSRLLENGKENSEDEEEEYYDDDDDDDYDDEEEYFDDEEYYAETYNKDAKIKN</sequence>
<feature type="compositionally biased region" description="Acidic residues" evidence="1">
    <location>
        <begin position="48"/>
        <end position="76"/>
    </location>
</feature>
<evidence type="ECO:0000256" key="1">
    <source>
        <dbReference type="SAM" id="MobiDB-lite"/>
    </source>
</evidence>